<dbReference type="AlphaFoldDB" id="A0A0S2I518"/>
<gene>
    <name evidence="3" type="ORF">L21SP5_03741</name>
</gene>
<dbReference type="KEGG" id="blq:L21SP5_03741"/>
<keyword evidence="4" id="KW-1185">Reference proteome</keyword>
<dbReference type="Proteomes" id="UP000064893">
    <property type="component" value="Chromosome"/>
</dbReference>
<dbReference type="RefSeq" id="WP_057954623.1">
    <property type="nucleotide sequence ID" value="NZ_CP013118.1"/>
</dbReference>
<dbReference type="InterPro" id="IPR012910">
    <property type="entry name" value="Plug_dom"/>
</dbReference>
<dbReference type="OrthoDB" id="9768177at2"/>
<sequence length="237" mass="26643" precursor="true">MHKVFFLLILFISTTALTQNLSDTAFQSFDGYLIVDSAMNQGNITDPLFLIKGRAAGLTVTKGDGHPMNHESVLIRGMGSRGWDNRPLYVIDGIPGADPYGLFPGHIRSMKIHRNVASTSKYGIYGGNGVIEINTIGNFIKDTFQVSYHSMISFDQPSERLDLLTASEFRREAQRFANILEMPVEEFFDDLGASTDWQDEVFRQVVTHQQNVAVSQSINNTRYRLAFNFRDQPGLLI</sequence>
<keyword evidence="1" id="KW-0732">Signal</keyword>
<reference evidence="3 4" key="1">
    <citation type="submission" date="2015-11" db="EMBL/GenBank/DDBJ databases">
        <title>Description and complete genome sequence of a novel strain predominating in hypersaline microbial mats and representing a new family of the Bacteriodetes phylum.</title>
        <authorList>
            <person name="Spring S."/>
            <person name="Bunk B."/>
            <person name="Sproer C."/>
            <person name="Klenk H.-P."/>
        </authorList>
    </citation>
    <scope>NUCLEOTIDE SEQUENCE [LARGE SCALE GENOMIC DNA]</scope>
    <source>
        <strain evidence="3 4">L21-Spi-D4</strain>
    </source>
</reference>
<dbReference type="STRING" id="1307839.L21SP5_03741"/>
<accession>A0A0S2I518</accession>
<feature type="signal peptide" evidence="1">
    <location>
        <begin position="1"/>
        <end position="18"/>
    </location>
</feature>
<evidence type="ECO:0000256" key="1">
    <source>
        <dbReference type="SAM" id="SignalP"/>
    </source>
</evidence>
<feature type="domain" description="TonB-dependent receptor plug" evidence="2">
    <location>
        <begin position="42"/>
        <end position="130"/>
    </location>
</feature>
<dbReference type="Gene3D" id="2.170.130.10">
    <property type="entry name" value="TonB-dependent receptor, plug domain"/>
    <property type="match status" value="1"/>
</dbReference>
<protein>
    <submittedName>
        <fullName evidence="3">TonB-linked outer membrane protein, SusC/RagA family</fullName>
    </submittedName>
</protein>
<dbReference type="InterPro" id="IPR037066">
    <property type="entry name" value="Plug_dom_sf"/>
</dbReference>
<organism evidence="3 4">
    <name type="scientific">Salinivirga cyanobacteriivorans</name>
    <dbReference type="NCBI Taxonomy" id="1307839"/>
    <lineage>
        <taxon>Bacteria</taxon>
        <taxon>Pseudomonadati</taxon>
        <taxon>Bacteroidota</taxon>
        <taxon>Bacteroidia</taxon>
        <taxon>Bacteroidales</taxon>
        <taxon>Salinivirgaceae</taxon>
        <taxon>Salinivirga</taxon>
    </lineage>
</organism>
<dbReference type="Pfam" id="PF07715">
    <property type="entry name" value="Plug"/>
    <property type="match status" value="1"/>
</dbReference>
<evidence type="ECO:0000313" key="3">
    <source>
        <dbReference type="EMBL" id="ALO17338.1"/>
    </source>
</evidence>
<proteinExistence type="predicted"/>
<name>A0A0S2I518_9BACT</name>
<feature type="chain" id="PRO_5006599510" evidence="1">
    <location>
        <begin position="19"/>
        <end position="237"/>
    </location>
</feature>
<dbReference type="SUPFAM" id="SSF56935">
    <property type="entry name" value="Porins"/>
    <property type="match status" value="1"/>
</dbReference>
<evidence type="ECO:0000259" key="2">
    <source>
        <dbReference type="Pfam" id="PF07715"/>
    </source>
</evidence>
<dbReference type="EMBL" id="CP013118">
    <property type="protein sequence ID" value="ALO17338.1"/>
    <property type="molecule type" value="Genomic_DNA"/>
</dbReference>
<evidence type="ECO:0000313" key="4">
    <source>
        <dbReference type="Proteomes" id="UP000064893"/>
    </source>
</evidence>